<proteinExistence type="predicted"/>
<organism evidence="1 2">
    <name type="scientific">Anopheles minimus</name>
    <dbReference type="NCBI Taxonomy" id="112268"/>
    <lineage>
        <taxon>Eukaryota</taxon>
        <taxon>Metazoa</taxon>
        <taxon>Ecdysozoa</taxon>
        <taxon>Arthropoda</taxon>
        <taxon>Hexapoda</taxon>
        <taxon>Insecta</taxon>
        <taxon>Pterygota</taxon>
        <taxon>Neoptera</taxon>
        <taxon>Endopterygota</taxon>
        <taxon>Diptera</taxon>
        <taxon>Nematocera</taxon>
        <taxon>Culicoidea</taxon>
        <taxon>Culicidae</taxon>
        <taxon>Anophelinae</taxon>
        <taxon>Anopheles</taxon>
    </lineage>
</organism>
<reference evidence="1" key="2">
    <citation type="submission" date="2020-05" db="UniProtKB">
        <authorList>
            <consortium name="EnsemblMetazoa"/>
        </authorList>
    </citation>
    <scope>IDENTIFICATION</scope>
    <source>
        <strain evidence="1">MINIMUS1</strain>
    </source>
</reference>
<keyword evidence="2" id="KW-1185">Reference proteome</keyword>
<name>A0A182WN95_9DIPT</name>
<reference evidence="2" key="1">
    <citation type="submission" date="2013-03" db="EMBL/GenBank/DDBJ databases">
        <title>The Genome Sequence of Anopheles minimus MINIMUS1.</title>
        <authorList>
            <consortium name="The Broad Institute Genomics Platform"/>
            <person name="Neafsey D.E."/>
            <person name="Walton C."/>
            <person name="Walker B."/>
            <person name="Young S.K."/>
            <person name="Zeng Q."/>
            <person name="Gargeya S."/>
            <person name="Fitzgerald M."/>
            <person name="Haas B."/>
            <person name="Abouelleil A."/>
            <person name="Allen A.W."/>
            <person name="Alvarado L."/>
            <person name="Arachchi H.M."/>
            <person name="Berlin A.M."/>
            <person name="Chapman S.B."/>
            <person name="Gainer-Dewar J."/>
            <person name="Goldberg J."/>
            <person name="Griggs A."/>
            <person name="Gujja S."/>
            <person name="Hansen M."/>
            <person name="Howarth C."/>
            <person name="Imamovic A."/>
            <person name="Ireland A."/>
            <person name="Larimer J."/>
            <person name="McCowan C."/>
            <person name="Murphy C."/>
            <person name="Pearson M."/>
            <person name="Poon T.W."/>
            <person name="Priest M."/>
            <person name="Roberts A."/>
            <person name="Saif S."/>
            <person name="Shea T."/>
            <person name="Sisk P."/>
            <person name="Sykes S."/>
            <person name="Wortman J."/>
            <person name="Nusbaum C."/>
            <person name="Birren B."/>
        </authorList>
    </citation>
    <scope>NUCLEOTIDE SEQUENCE [LARGE SCALE GENOMIC DNA]</scope>
    <source>
        <strain evidence="2">MINIMUS1</strain>
    </source>
</reference>
<sequence>LLVSFFFGCTYKQHHHISIVQDSRGGGCRDRDGADVVGCVVSRYLWGPGCFWCVIHLLCWGL</sequence>
<evidence type="ECO:0000313" key="2">
    <source>
        <dbReference type="Proteomes" id="UP000075920"/>
    </source>
</evidence>
<evidence type="ECO:0000313" key="1">
    <source>
        <dbReference type="EnsemblMetazoa" id="AMIN014193-PA"/>
    </source>
</evidence>
<dbReference type="EnsemblMetazoa" id="AMIN014193-RA">
    <property type="protein sequence ID" value="AMIN014193-PA"/>
    <property type="gene ID" value="AMIN014193"/>
</dbReference>
<dbReference type="AlphaFoldDB" id="A0A182WN95"/>
<dbReference type="VEuPathDB" id="VectorBase:AMIN014193"/>
<dbReference type="Proteomes" id="UP000075920">
    <property type="component" value="Unassembled WGS sequence"/>
</dbReference>
<accession>A0A182WN95</accession>
<protein>
    <submittedName>
        <fullName evidence="1">Uncharacterized protein</fullName>
    </submittedName>
</protein>